<keyword evidence="1" id="KW-0812">Transmembrane</keyword>
<sequence>MLESTPVSEQQILVEFIRRGITSLDISSVKIVQVYGRQTGEEFPAWSQEFTLAEELTSSSNSSEIKLPNSPIKQQSTDKLSEYYQSTSCKKQYDPKVVILSALGNFCKWYISGFIGKSYEETYVSSIFIRSCHKGLRMFLNIIFLILGFLILGLMVKQNNISYPSVSSVSSSSGSGSESSSISGKVNGRLCARNFNKSMAGAAEATFDSSNKTMNIIISDSSKILTEQGFKQISTNMANSTFSTCDVKTVKIESSSYSGVMQNP</sequence>
<feature type="transmembrane region" description="Helical" evidence="1">
    <location>
        <begin position="138"/>
        <end position="156"/>
    </location>
</feature>
<name>A0ABM7YY38_NOSCO</name>
<dbReference type="EMBL" id="AP025732">
    <property type="protein sequence ID" value="BDI15588.1"/>
    <property type="molecule type" value="Genomic_DNA"/>
</dbReference>
<protein>
    <submittedName>
        <fullName evidence="2">Uncharacterized protein</fullName>
    </submittedName>
</protein>
<keyword evidence="3" id="KW-1185">Reference proteome</keyword>
<dbReference type="Proteomes" id="UP001055453">
    <property type="component" value="Chromosome"/>
</dbReference>
<accession>A0ABM7YY38</accession>
<reference evidence="2" key="1">
    <citation type="submission" date="2022-04" db="EMBL/GenBank/DDBJ databases">
        <title>Complete genome sequence of a cyanobacterium, Nostoc sp. SO-36, isolated in Antarctica.</title>
        <authorList>
            <person name="Kanesaki Y."/>
            <person name="Effendi D."/>
            <person name="Sakamoto T."/>
            <person name="Ohtani S."/>
            <person name="Awai K."/>
        </authorList>
    </citation>
    <scope>NUCLEOTIDE SEQUENCE</scope>
    <source>
        <strain evidence="2">SO-36</strain>
    </source>
</reference>
<proteinExistence type="predicted"/>
<gene>
    <name evidence="2" type="ORF">ANSO36C_13900</name>
</gene>
<organism evidence="2 3">
    <name type="scientific">Nostoc cf. commune SO-36</name>
    <dbReference type="NCBI Taxonomy" id="449208"/>
    <lineage>
        <taxon>Bacteria</taxon>
        <taxon>Bacillati</taxon>
        <taxon>Cyanobacteriota</taxon>
        <taxon>Cyanophyceae</taxon>
        <taxon>Nostocales</taxon>
        <taxon>Nostocaceae</taxon>
        <taxon>Nostoc</taxon>
    </lineage>
</organism>
<evidence type="ECO:0000313" key="3">
    <source>
        <dbReference type="Proteomes" id="UP001055453"/>
    </source>
</evidence>
<evidence type="ECO:0000256" key="1">
    <source>
        <dbReference type="SAM" id="Phobius"/>
    </source>
</evidence>
<keyword evidence="1" id="KW-0472">Membrane</keyword>
<dbReference type="RefSeq" id="WP_251958929.1">
    <property type="nucleotide sequence ID" value="NZ_AP025732.1"/>
</dbReference>
<keyword evidence="1" id="KW-1133">Transmembrane helix</keyword>
<evidence type="ECO:0000313" key="2">
    <source>
        <dbReference type="EMBL" id="BDI15588.1"/>
    </source>
</evidence>